<gene>
    <name evidence="2" type="ORF">PLEPLA_LOCUS28102</name>
</gene>
<organism evidence="2 3">
    <name type="scientific">Pleuronectes platessa</name>
    <name type="common">European plaice</name>
    <dbReference type="NCBI Taxonomy" id="8262"/>
    <lineage>
        <taxon>Eukaryota</taxon>
        <taxon>Metazoa</taxon>
        <taxon>Chordata</taxon>
        <taxon>Craniata</taxon>
        <taxon>Vertebrata</taxon>
        <taxon>Euteleostomi</taxon>
        <taxon>Actinopterygii</taxon>
        <taxon>Neopterygii</taxon>
        <taxon>Teleostei</taxon>
        <taxon>Neoteleostei</taxon>
        <taxon>Acanthomorphata</taxon>
        <taxon>Carangaria</taxon>
        <taxon>Pleuronectiformes</taxon>
        <taxon>Pleuronectoidei</taxon>
        <taxon>Pleuronectidae</taxon>
        <taxon>Pleuronectes</taxon>
    </lineage>
</organism>
<accession>A0A9N7YUG5</accession>
<comment type="caution">
    <text evidence="2">The sequence shown here is derived from an EMBL/GenBank/DDBJ whole genome shotgun (WGS) entry which is preliminary data.</text>
</comment>
<dbReference type="Proteomes" id="UP001153269">
    <property type="component" value="Unassembled WGS sequence"/>
</dbReference>
<feature type="region of interest" description="Disordered" evidence="1">
    <location>
        <begin position="159"/>
        <end position="185"/>
    </location>
</feature>
<protein>
    <submittedName>
        <fullName evidence="2">Uncharacterized protein</fullName>
    </submittedName>
</protein>
<dbReference type="AlphaFoldDB" id="A0A9N7YUG5"/>
<proteinExistence type="predicted"/>
<feature type="non-terminal residue" evidence="2">
    <location>
        <position position="1"/>
    </location>
</feature>
<evidence type="ECO:0000313" key="3">
    <source>
        <dbReference type="Proteomes" id="UP001153269"/>
    </source>
</evidence>
<name>A0A9N7YUG5_PLEPL</name>
<sequence length="197" mass="21636">LALRSGKNNTGLSSYMTGTVVLPGPLCGDLQDFIPVLAFKEAYQYMSRSLVCRWTVRKSSVCSLYDQRLSEMLLSESGWDPAGKKVHKNEGVLYTAQVVLCRRHHMNFVVTVLGVSGSALSLLSSYLNDHTYLITWRGSVSEPCPSRVGCKEKMQAGEIGDAGREAGSLPPSDGLKKEREEGETWPQKHCPNIATVL</sequence>
<dbReference type="EMBL" id="CADEAL010002442">
    <property type="protein sequence ID" value="CAB1440336.1"/>
    <property type="molecule type" value="Genomic_DNA"/>
</dbReference>
<evidence type="ECO:0000313" key="2">
    <source>
        <dbReference type="EMBL" id="CAB1440336.1"/>
    </source>
</evidence>
<keyword evidence="3" id="KW-1185">Reference proteome</keyword>
<evidence type="ECO:0000256" key="1">
    <source>
        <dbReference type="SAM" id="MobiDB-lite"/>
    </source>
</evidence>
<reference evidence="2" key="1">
    <citation type="submission" date="2020-03" db="EMBL/GenBank/DDBJ databases">
        <authorList>
            <person name="Weist P."/>
        </authorList>
    </citation>
    <scope>NUCLEOTIDE SEQUENCE</scope>
</reference>